<evidence type="ECO:0000313" key="7">
    <source>
        <dbReference type="EMBL" id="MCK9878711.1"/>
    </source>
</evidence>
<feature type="domain" description="Luciferase-like" evidence="6">
    <location>
        <begin position="27"/>
        <end position="308"/>
    </location>
</feature>
<dbReference type="InterPro" id="IPR011251">
    <property type="entry name" value="Luciferase-like_dom"/>
</dbReference>
<dbReference type="PANTHER" id="PTHR30011">
    <property type="entry name" value="ALKANESULFONATE MONOOXYGENASE-RELATED"/>
    <property type="match status" value="1"/>
</dbReference>
<dbReference type="PANTHER" id="PTHR30011:SF16">
    <property type="entry name" value="C2H2 FINGER DOMAIN TRANSCRIPTION FACTOR (EUROFUNG)-RELATED"/>
    <property type="match status" value="1"/>
</dbReference>
<accession>A0ABT0K4I5</accession>
<dbReference type="Gene3D" id="3.20.20.30">
    <property type="entry name" value="Luciferase-like domain"/>
    <property type="match status" value="1"/>
</dbReference>
<evidence type="ECO:0000256" key="1">
    <source>
        <dbReference type="ARBA" id="ARBA00022630"/>
    </source>
</evidence>
<evidence type="ECO:0000256" key="2">
    <source>
        <dbReference type="ARBA" id="ARBA00022643"/>
    </source>
</evidence>
<evidence type="ECO:0000313" key="8">
    <source>
        <dbReference type="Proteomes" id="UP001201873"/>
    </source>
</evidence>
<evidence type="ECO:0000256" key="3">
    <source>
        <dbReference type="ARBA" id="ARBA00023002"/>
    </source>
</evidence>
<sequence length="408" mass="44852">MSENDPLHLAVALDGAGWHPAAWRAPSARPTQLFTPGYWTDLVREAERGLLDFVTFEDALNVQSTQLDGAPDGRTDLVRGRLDAVLIASRVAPLTSRIGLVPSVSTLSTEPFHISKAIATLDFVSGGRAGWRVQASRPREALHIGRRAPDPPLHPDTFGTPEIQTYITETFDEASEHVEVVRRLWDSWEDDAEIRDVATGRFLDRDRLHYIDFEGRWFSVRGPSITPRPPQGQPLVTVLGHISAPYRLGARLGDVVYVTPRDIDHARAIVAEIRAEQDSAGRGDQTVHIFADLIVVLDDDGDAARQRLGQLDSLVEQPPRSDAITIAGSPGELADLLLDWQAAGITGYRLRPAVLPVDLEAISRGLAPELARRGRFRTAYTADTLRGHLGLPRPANRYATTRIEAAAR</sequence>
<dbReference type="Pfam" id="PF00296">
    <property type="entry name" value="Bac_luciferase"/>
    <property type="match status" value="1"/>
</dbReference>
<organism evidence="7 8">
    <name type="scientific">Frankia umida</name>
    <dbReference type="NCBI Taxonomy" id="573489"/>
    <lineage>
        <taxon>Bacteria</taxon>
        <taxon>Bacillati</taxon>
        <taxon>Actinomycetota</taxon>
        <taxon>Actinomycetes</taxon>
        <taxon>Frankiales</taxon>
        <taxon>Frankiaceae</taxon>
        <taxon>Frankia</taxon>
    </lineage>
</organism>
<keyword evidence="4" id="KW-0503">Monooxygenase</keyword>
<protein>
    <submittedName>
        <fullName evidence="7">LLM class flavin-dependent oxidoreductase</fullName>
    </submittedName>
</protein>
<comment type="similarity">
    <text evidence="5">Belongs to the NtaA/SnaA/DszA monooxygenase family.</text>
</comment>
<evidence type="ECO:0000256" key="5">
    <source>
        <dbReference type="ARBA" id="ARBA00033748"/>
    </source>
</evidence>
<proteinExistence type="inferred from homology"/>
<keyword evidence="3" id="KW-0560">Oxidoreductase</keyword>
<dbReference type="InterPro" id="IPR036661">
    <property type="entry name" value="Luciferase-like_sf"/>
</dbReference>
<name>A0ABT0K4I5_9ACTN</name>
<gene>
    <name evidence="7" type="ORF">MXD59_23600</name>
</gene>
<evidence type="ECO:0000259" key="6">
    <source>
        <dbReference type="Pfam" id="PF00296"/>
    </source>
</evidence>
<keyword evidence="2" id="KW-0288">FMN</keyword>
<keyword evidence="1" id="KW-0285">Flavoprotein</keyword>
<dbReference type="Proteomes" id="UP001201873">
    <property type="component" value="Unassembled WGS sequence"/>
</dbReference>
<dbReference type="SUPFAM" id="SSF51679">
    <property type="entry name" value="Bacterial luciferase-like"/>
    <property type="match status" value="1"/>
</dbReference>
<evidence type="ECO:0000256" key="4">
    <source>
        <dbReference type="ARBA" id="ARBA00023033"/>
    </source>
</evidence>
<dbReference type="InterPro" id="IPR051260">
    <property type="entry name" value="Diverse_substr_monoxygenases"/>
</dbReference>
<dbReference type="EMBL" id="JALKFT010000041">
    <property type="protein sequence ID" value="MCK9878711.1"/>
    <property type="molecule type" value="Genomic_DNA"/>
</dbReference>
<dbReference type="InterPro" id="IPR016215">
    <property type="entry name" value="NTA_MOA"/>
</dbReference>
<dbReference type="PIRSF" id="PIRSF000337">
    <property type="entry name" value="NTA_MOA"/>
    <property type="match status" value="1"/>
</dbReference>
<reference evidence="7 8" key="1">
    <citation type="submission" date="2022-04" db="EMBL/GenBank/DDBJ databases">
        <title>Genome diversity in the genus Frankia.</title>
        <authorList>
            <person name="Carlos-Shanley C."/>
            <person name="Hahn D."/>
        </authorList>
    </citation>
    <scope>NUCLEOTIDE SEQUENCE [LARGE SCALE GENOMIC DNA]</scope>
    <source>
        <strain evidence="7 8">Ag45/Mut15</strain>
    </source>
</reference>
<dbReference type="RefSeq" id="WP_248826796.1">
    <property type="nucleotide sequence ID" value="NZ_JALKFT010000041.1"/>
</dbReference>
<comment type="caution">
    <text evidence="7">The sequence shown here is derived from an EMBL/GenBank/DDBJ whole genome shotgun (WGS) entry which is preliminary data.</text>
</comment>
<keyword evidence="8" id="KW-1185">Reference proteome</keyword>